<evidence type="ECO:0000313" key="2">
    <source>
        <dbReference type="EMBL" id="MFC3454870.1"/>
    </source>
</evidence>
<dbReference type="Gene3D" id="1.10.1200.10">
    <property type="entry name" value="ACP-like"/>
    <property type="match status" value="1"/>
</dbReference>
<reference evidence="3" key="1">
    <citation type="journal article" date="2019" name="Int. J. Syst. Evol. Microbiol.">
        <title>The Global Catalogue of Microorganisms (GCM) 10K type strain sequencing project: providing services to taxonomists for standard genome sequencing and annotation.</title>
        <authorList>
            <consortium name="The Broad Institute Genomics Platform"/>
            <consortium name="The Broad Institute Genome Sequencing Center for Infectious Disease"/>
            <person name="Wu L."/>
            <person name="Ma J."/>
        </authorList>
    </citation>
    <scope>NUCLEOTIDE SEQUENCE [LARGE SCALE GENOMIC DNA]</scope>
    <source>
        <strain evidence="3">CGMCC 4.7676</strain>
    </source>
</reference>
<dbReference type="RefSeq" id="WP_378244777.1">
    <property type="nucleotide sequence ID" value="NZ_JBHRWK010000074.1"/>
</dbReference>
<protein>
    <submittedName>
        <fullName evidence="2">Acyl carrier protein</fullName>
    </submittedName>
</protein>
<dbReference type="InterPro" id="IPR009081">
    <property type="entry name" value="PP-bd_ACP"/>
</dbReference>
<dbReference type="Proteomes" id="UP001595645">
    <property type="component" value="Unassembled WGS sequence"/>
</dbReference>
<feature type="domain" description="Carrier" evidence="1">
    <location>
        <begin position="282"/>
        <end position="362"/>
    </location>
</feature>
<name>A0ABV7PA07_9PSEU</name>
<proteinExistence type="predicted"/>
<sequence length="362" mass="39135">MTSPAETYDRLWSPLLETVRADALDCVQANLAVLADRHGGAGAHLSLGAPLRFDLEPGPRVAASLPYRLAAAQELLGLRVTRRWDGVDGARLRALAAEAGPLYVIADAHDLTWTPYAGRRHTEHTFLLSTSDTVVDAYHDETPWGPCRPGVWRISPAELDALPPTATALRFATEPVAPPPDILAANARAMADAVPAIDAYLSADHGEGLVLDIWLLGRSRLLHGAWLARHDRPSPEIDEQARAWLTLASKSFVAWRRSHTGAPTAAVLDDLGRLLHEDVAIAARLAARHAVLSAIQEVLRVDEPTVRAATTLRELPGYNSFGLVEIIERAEARLAVVLQDGDLAPQALQDIDSLCAIFASRV</sequence>
<dbReference type="SUPFAM" id="SSF47336">
    <property type="entry name" value="ACP-like"/>
    <property type="match status" value="1"/>
</dbReference>
<organism evidence="2 3">
    <name type="scientific">Amycolatopsis speibonae</name>
    <dbReference type="NCBI Taxonomy" id="1450224"/>
    <lineage>
        <taxon>Bacteria</taxon>
        <taxon>Bacillati</taxon>
        <taxon>Actinomycetota</taxon>
        <taxon>Actinomycetes</taxon>
        <taxon>Pseudonocardiales</taxon>
        <taxon>Pseudonocardiaceae</taxon>
        <taxon>Amycolatopsis</taxon>
    </lineage>
</organism>
<evidence type="ECO:0000259" key="1">
    <source>
        <dbReference type="PROSITE" id="PS50075"/>
    </source>
</evidence>
<gene>
    <name evidence="2" type="ORF">ACFOSH_36015</name>
</gene>
<keyword evidence="3" id="KW-1185">Reference proteome</keyword>
<dbReference type="InterPro" id="IPR036736">
    <property type="entry name" value="ACP-like_sf"/>
</dbReference>
<comment type="caution">
    <text evidence="2">The sequence shown here is derived from an EMBL/GenBank/DDBJ whole genome shotgun (WGS) entry which is preliminary data.</text>
</comment>
<dbReference type="PROSITE" id="PS50075">
    <property type="entry name" value="CARRIER"/>
    <property type="match status" value="1"/>
</dbReference>
<dbReference type="EMBL" id="JBHRWK010000074">
    <property type="protein sequence ID" value="MFC3454870.1"/>
    <property type="molecule type" value="Genomic_DNA"/>
</dbReference>
<accession>A0ABV7PA07</accession>
<evidence type="ECO:0000313" key="3">
    <source>
        <dbReference type="Proteomes" id="UP001595645"/>
    </source>
</evidence>